<feature type="compositionally biased region" description="Basic and acidic residues" evidence="1">
    <location>
        <begin position="105"/>
        <end position="159"/>
    </location>
</feature>
<dbReference type="EMBL" id="FNPV01000006">
    <property type="protein sequence ID" value="SDY99868.1"/>
    <property type="molecule type" value="Genomic_DNA"/>
</dbReference>
<dbReference type="STRING" id="159292.SAMN05192546_106184"/>
<feature type="compositionally biased region" description="Low complexity" evidence="1">
    <location>
        <begin position="37"/>
        <end position="50"/>
    </location>
</feature>
<evidence type="ECO:0000256" key="1">
    <source>
        <dbReference type="SAM" id="MobiDB-lite"/>
    </source>
</evidence>
<protein>
    <submittedName>
        <fullName evidence="3">LPXTG-motif cell wall anchor domain-containing protein</fullName>
    </submittedName>
</protein>
<proteinExistence type="predicted"/>
<keyword evidence="4" id="KW-1185">Reference proteome</keyword>
<feature type="region of interest" description="Disordered" evidence="1">
    <location>
        <begin position="185"/>
        <end position="213"/>
    </location>
</feature>
<dbReference type="OrthoDB" id="9808275at2"/>
<feature type="compositionally biased region" description="Acidic residues" evidence="1">
    <location>
        <begin position="85"/>
        <end position="104"/>
    </location>
</feature>
<feature type="chain" id="PRO_5011610179" evidence="2">
    <location>
        <begin position="27"/>
        <end position="617"/>
    </location>
</feature>
<dbReference type="NCBIfam" id="TIGR01167">
    <property type="entry name" value="LPXTG_anchor"/>
    <property type="match status" value="1"/>
</dbReference>
<dbReference type="RefSeq" id="WP_093313975.1">
    <property type="nucleotide sequence ID" value="NZ_FNPV01000006.1"/>
</dbReference>
<sequence>MRRNQKWQITLSLILVLLLAFGSSLAAFGDTDDENGQESNQENSQESNQESSDEGTENDQPSSDTANESGDTNNESSDTANENADAIDDNENSESEGESSEEETKESQMESHFPNKDEIGNDEKSATETEVKNQEKEHKDENGQKNKEQEEKNQSKNGDEEPGIAASVFQSTGLLELEAASEPIQVDLHAPHRGVNSEDPKDSGGDPISIGDADGGLTEKVVWHFVLNQIPTGYTPSEIHATFQDSGTKTDSGSPVGNGQLQHFFIGTVDHDTLLNAYVLLIAEESGGEILLSIPSNNQGKGQAQGPGSMLVLSHLRIKDEEPGTELFDLIINKIMLKADGDEITDYEGDAFTVELYRVDGESQVIENPNEPNYVFETIMPGFNTLTGIEAGTYKIMEVIDENDAFEWLEAEQGVMVIIPDCDNDQDEGIQTMVIAPPVCQTAVATIRNQLKEDTDDETEEDTDGETDEDTDEDTDQNTDEDVDGETDEDVDEEIIIDEEETPAGGGGGGGTTTPPVEIIETDETTDDIIELEPIAIPEGTPEAIEATETEITIPDRVIPEGAPEPVEPSEIIILDEEIPLGVPVLPQTGEGNPLFFYLAGLLLAGTGLVMKSRYSG</sequence>
<name>A0A1H3PFP3_9FIRM</name>
<feature type="signal peptide" evidence="2">
    <location>
        <begin position="1"/>
        <end position="26"/>
    </location>
</feature>
<feature type="compositionally biased region" description="Acidic residues" evidence="1">
    <location>
        <begin position="454"/>
        <end position="492"/>
    </location>
</feature>
<keyword evidence="2" id="KW-0732">Signal</keyword>
<dbReference type="AlphaFoldDB" id="A0A1H3PFP3"/>
<dbReference type="Proteomes" id="UP000199230">
    <property type="component" value="Unassembled WGS sequence"/>
</dbReference>
<feature type="region of interest" description="Disordered" evidence="1">
    <location>
        <begin position="448"/>
        <end position="492"/>
    </location>
</feature>
<organism evidence="3 4">
    <name type="scientific">Tindallia californiensis</name>
    <dbReference type="NCBI Taxonomy" id="159292"/>
    <lineage>
        <taxon>Bacteria</taxon>
        <taxon>Bacillati</taxon>
        <taxon>Bacillota</taxon>
        <taxon>Clostridia</taxon>
        <taxon>Peptostreptococcales</taxon>
        <taxon>Tindalliaceae</taxon>
        <taxon>Tindallia</taxon>
    </lineage>
</organism>
<feature type="compositionally biased region" description="Polar residues" evidence="1">
    <location>
        <begin position="58"/>
        <end position="79"/>
    </location>
</feature>
<feature type="region of interest" description="Disordered" evidence="1">
    <location>
        <begin position="28"/>
        <end position="163"/>
    </location>
</feature>
<feature type="compositionally biased region" description="Basic and acidic residues" evidence="1">
    <location>
        <begin position="195"/>
        <end position="204"/>
    </location>
</feature>
<evidence type="ECO:0000256" key="2">
    <source>
        <dbReference type="SAM" id="SignalP"/>
    </source>
</evidence>
<gene>
    <name evidence="3" type="ORF">SAMN05192546_106184</name>
</gene>
<evidence type="ECO:0000313" key="4">
    <source>
        <dbReference type="Proteomes" id="UP000199230"/>
    </source>
</evidence>
<evidence type="ECO:0000313" key="3">
    <source>
        <dbReference type="EMBL" id="SDY99868.1"/>
    </source>
</evidence>
<reference evidence="3 4" key="1">
    <citation type="submission" date="2016-10" db="EMBL/GenBank/DDBJ databases">
        <authorList>
            <person name="de Groot N.N."/>
        </authorList>
    </citation>
    <scope>NUCLEOTIDE SEQUENCE [LARGE SCALE GENOMIC DNA]</scope>
    <source>
        <strain evidence="3 4">APO</strain>
    </source>
</reference>
<accession>A0A1H3PFP3</accession>